<dbReference type="EMBL" id="AP019300">
    <property type="protein sequence ID" value="BBH00627.1"/>
    <property type="molecule type" value="Genomic_DNA"/>
</dbReference>
<gene>
    <name evidence="1" type="ORF">Prudu_010665</name>
</gene>
<evidence type="ECO:0000313" key="1">
    <source>
        <dbReference type="EMBL" id="BBH00627.1"/>
    </source>
</evidence>
<dbReference type="PANTHER" id="PTHR47273">
    <property type="entry name" value="EXPRESSED PROTEIN"/>
    <property type="match status" value="1"/>
</dbReference>
<sequence length="297" mass="32205">MYICLSLSRSVSMASAGDIDDQVLVNNNNPLNQLMSSQEDMVQIAGYGEEKLSTVLITGSVHCEEACNNLHAQTHHPHHQLHLHAWPLSGALVSVNCHVSGRKRKSSLAQGLADEFGDFIIDLPSNLHAIPNLHKTCSVRVVRIPKNTQCRPAYVRRHKGLKLSSVGNGIRTYNAGNIRFQHLTSKPSEACIKIPGSSTTVHLDGASVTALGCRGSNPFYLSYVKNHLTGITQDLNTLLLGSRNYVSCNISAAGISMENSSSKAITSSTLSKLSRLKSFWKSAVSVTCSEVKLPVNF</sequence>
<name>A0A4Y1R9K7_PRUDU</name>
<reference evidence="1" key="1">
    <citation type="journal article" date="2019" name="Science">
        <title>Mutation of a bHLH transcription factor allowed almond domestication.</title>
        <authorList>
            <person name="Sanchez-Perez R."/>
            <person name="Pavan S."/>
            <person name="Mazzeo R."/>
            <person name="Moldovan C."/>
            <person name="Aiese Cigliano R."/>
            <person name="Del Cueto J."/>
            <person name="Ricciardi F."/>
            <person name="Lotti C."/>
            <person name="Ricciardi L."/>
            <person name="Dicenta F."/>
            <person name="Lopez-Marques R.L."/>
            <person name="Lindberg Moller B."/>
        </authorList>
    </citation>
    <scope>NUCLEOTIDE SEQUENCE</scope>
</reference>
<dbReference type="Pfam" id="PF01190">
    <property type="entry name" value="Pollen_Ole_e_1"/>
    <property type="match status" value="1"/>
</dbReference>
<dbReference type="PANTHER" id="PTHR47273:SF6">
    <property type="entry name" value="POLLEN OLE E 1 ALLERGEN AND EXTENSIN FAMILY PROTEIN"/>
    <property type="match status" value="1"/>
</dbReference>
<accession>A0A4Y1R9K7</accession>
<protein>
    <submittedName>
        <fullName evidence="1">Pollen Ole e 1 allergen and extensin family protein</fullName>
    </submittedName>
</protein>
<dbReference type="AlphaFoldDB" id="A0A4Y1R9K7"/>
<proteinExistence type="predicted"/>
<organism evidence="1">
    <name type="scientific">Prunus dulcis</name>
    <name type="common">Almond</name>
    <name type="synonym">Amygdalus dulcis</name>
    <dbReference type="NCBI Taxonomy" id="3755"/>
    <lineage>
        <taxon>Eukaryota</taxon>
        <taxon>Viridiplantae</taxon>
        <taxon>Streptophyta</taxon>
        <taxon>Embryophyta</taxon>
        <taxon>Tracheophyta</taxon>
        <taxon>Spermatophyta</taxon>
        <taxon>Magnoliopsida</taxon>
        <taxon>eudicotyledons</taxon>
        <taxon>Gunneridae</taxon>
        <taxon>Pentapetalae</taxon>
        <taxon>rosids</taxon>
        <taxon>fabids</taxon>
        <taxon>Rosales</taxon>
        <taxon>Rosaceae</taxon>
        <taxon>Amygdaloideae</taxon>
        <taxon>Amygdaleae</taxon>
        <taxon>Prunus</taxon>
    </lineage>
</organism>